<gene>
    <name evidence="1" type="primary">WBGene00279577</name>
</gene>
<proteinExistence type="predicted"/>
<dbReference type="Pfam" id="PF10328">
    <property type="entry name" value="7TM_GPCR_Srx"/>
    <property type="match status" value="1"/>
</dbReference>
<evidence type="ECO:0000313" key="1">
    <source>
        <dbReference type="EnsemblMetazoa" id="PPA41208.1"/>
    </source>
</evidence>
<dbReference type="AlphaFoldDB" id="A0A2A6CJP9"/>
<accession>A0A2A6CJP9</accession>
<name>A0A2A6CJP9_PRIPA</name>
<dbReference type="Proteomes" id="UP000005239">
    <property type="component" value="Unassembled WGS sequence"/>
</dbReference>
<dbReference type="PANTHER" id="PTHR23017">
    <property type="entry name" value="SERPENTINE RECEPTOR, CLASS X"/>
    <property type="match status" value="1"/>
</dbReference>
<dbReference type="SUPFAM" id="SSF81321">
    <property type="entry name" value="Family A G protein-coupled receptor-like"/>
    <property type="match status" value="1"/>
</dbReference>
<organism evidence="1 2">
    <name type="scientific">Pristionchus pacificus</name>
    <name type="common">Parasitic nematode worm</name>
    <dbReference type="NCBI Taxonomy" id="54126"/>
    <lineage>
        <taxon>Eukaryota</taxon>
        <taxon>Metazoa</taxon>
        <taxon>Ecdysozoa</taxon>
        <taxon>Nematoda</taxon>
        <taxon>Chromadorea</taxon>
        <taxon>Rhabditida</taxon>
        <taxon>Rhabditina</taxon>
        <taxon>Diplogasteromorpha</taxon>
        <taxon>Diplogasteroidea</taxon>
        <taxon>Neodiplogasteridae</taxon>
        <taxon>Pristionchus</taxon>
    </lineage>
</organism>
<reference evidence="1" key="2">
    <citation type="submission" date="2022-06" db="UniProtKB">
        <authorList>
            <consortium name="EnsemblMetazoa"/>
        </authorList>
    </citation>
    <scope>IDENTIFICATION</scope>
    <source>
        <strain evidence="1">PS312</strain>
    </source>
</reference>
<sequence length="258" mass="30221">MVLFATAFILTTFAIGSSFCCLALWTIHKSKTLRESFGLLCKYQMVADLSLLTLSTFYCLFPKEYAPKDSSTMNIVICFMCEIFYHYSGAMHDLFAVNRFVYIVFPDMQQQWRNATPKILFVCAIITIWHTLLMMMLDINLYWTYDRDTFVWHMTDTPWTEFYVQYFELYWSTGELGLIVLLDTITFSHILFKKSKIAESEVHMNRRAETRLILQSFCQCIPTTTVNIIFFFVFPGTKSPNLQTVYSAIWIVTNIMDA</sequence>
<dbReference type="InterPro" id="IPR019430">
    <property type="entry name" value="7TM_GPCR_serpentine_rcpt_Srx"/>
</dbReference>
<dbReference type="EnsemblMetazoa" id="PPA41208.1">
    <property type="protein sequence ID" value="PPA41208.1"/>
    <property type="gene ID" value="WBGene00279577"/>
</dbReference>
<protein>
    <submittedName>
        <fullName evidence="1">G protein-coupled receptor</fullName>
    </submittedName>
</protein>
<reference evidence="2" key="1">
    <citation type="journal article" date="2008" name="Nat. Genet.">
        <title>The Pristionchus pacificus genome provides a unique perspective on nematode lifestyle and parasitism.</title>
        <authorList>
            <person name="Dieterich C."/>
            <person name="Clifton S.W."/>
            <person name="Schuster L.N."/>
            <person name="Chinwalla A."/>
            <person name="Delehaunty K."/>
            <person name="Dinkelacker I."/>
            <person name="Fulton L."/>
            <person name="Fulton R."/>
            <person name="Godfrey J."/>
            <person name="Minx P."/>
            <person name="Mitreva M."/>
            <person name="Roeseler W."/>
            <person name="Tian H."/>
            <person name="Witte H."/>
            <person name="Yang S.P."/>
            <person name="Wilson R.K."/>
            <person name="Sommer R.J."/>
        </authorList>
    </citation>
    <scope>NUCLEOTIDE SEQUENCE [LARGE SCALE GENOMIC DNA]</scope>
    <source>
        <strain evidence="2">PS312</strain>
    </source>
</reference>
<keyword evidence="2" id="KW-1185">Reference proteome</keyword>
<dbReference type="PANTHER" id="PTHR23017:SF3">
    <property type="entry name" value="G-PROTEIN COUPLED RECEPTORS FAMILY 1 PROFILE DOMAIN-CONTAINING PROTEIN"/>
    <property type="match status" value="1"/>
</dbReference>
<accession>A0A8R1UXF7</accession>
<dbReference type="Gene3D" id="1.20.1070.10">
    <property type="entry name" value="Rhodopsin 7-helix transmembrane proteins"/>
    <property type="match status" value="1"/>
</dbReference>
<evidence type="ECO:0000313" key="2">
    <source>
        <dbReference type="Proteomes" id="UP000005239"/>
    </source>
</evidence>